<accession>A0AAV9KFL8</accession>
<dbReference type="AlphaFoldDB" id="A0AAV9KFL8"/>
<dbReference type="Proteomes" id="UP001311915">
    <property type="component" value="Unassembled WGS sequence"/>
</dbReference>
<dbReference type="EMBL" id="JAWPEI010000011">
    <property type="protein sequence ID" value="KAK4711888.1"/>
    <property type="molecule type" value="Genomic_DNA"/>
</dbReference>
<name>A0AAV9KFL8_9SOLN</name>
<reference evidence="1 2" key="1">
    <citation type="submission" date="2023-10" db="EMBL/GenBank/DDBJ databases">
        <title>Genome-Wide Identification Analysis in wild type Solanum Pinnatisectum Reveals Some Genes Defensing Phytophthora Infestans.</title>
        <authorList>
            <person name="Sun C."/>
        </authorList>
    </citation>
    <scope>NUCLEOTIDE SEQUENCE [LARGE SCALE GENOMIC DNA]</scope>
    <source>
        <strain evidence="1">LQN</strain>
        <tissue evidence="1">Leaf</tissue>
    </source>
</reference>
<protein>
    <submittedName>
        <fullName evidence="1">Uncharacterized protein</fullName>
    </submittedName>
</protein>
<evidence type="ECO:0000313" key="2">
    <source>
        <dbReference type="Proteomes" id="UP001311915"/>
    </source>
</evidence>
<sequence>MDTKSEKLKSSINLQGFSWAFMVVMHPTLIPTTMESEKSYLINWKDLKDKVDGRIDESIQKIDGRLVIATDHGMHETTSEEEVM</sequence>
<gene>
    <name evidence="1" type="ORF">R3W88_006401</name>
</gene>
<comment type="caution">
    <text evidence="1">The sequence shown here is derived from an EMBL/GenBank/DDBJ whole genome shotgun (WGS) entry which is preliminary data.</text>
</comment>
<keyword evidence="2" id="KW-1185">Reference proteome</keyword>
<evidence type="ECO:0000313" key="1">
    <source>
        <dbReference type="EMBL" id="KAK4711888.1"/>
    </source>
</evidence>
<proteinExistence type="predicted"/>
<organism evidence="1 2">
    <name type="scientific">Solanum pinnatisectum</name>
    <name type="common">tansyleaf nightshade</name>
    <dbReference type="NCBI Taxonomy" id="50273"/>
    <lineage>
        <taxon>Eukaryota</taxon>
        <taxon>Viridiplantae</taxon>
        <taxon>Streptophyta</taxon>
        <taxon>Embryophyta</taxon>
        <taxon>Tracheophyta</taxon>
        <taxon>Spermatophyta</taxon>
        <taxon>Magnoliopsida</taxon>
        <taxon>eudicotyledons</taxon>
        <taxon>Gunneridae</taxon>
        <taxon>Pentapetalae</taxon>
        <taxon>asterids</taxon>
        <taxon>lamiids</taxon>
        <taxon>Solanales</taxon>
        <taxon>Solanaceae</taxon>
        <taxon>Solanoideae</taxon>
        <taxon>Solaneae</taxon>
        <taxon>Solanum</taxon>
    </lineage>
</organism>